<dbReference type="SUPFAM" id="SSF51316">
    <property type="entry name" value="Mss4-like"/>
    <property type="match status" value="1"/>
</dbReference>
<proteinExistence type="inferred from homology"/>
<accession>A0ABY7YW36</accession>
<reference evidence="6 7" key="1">
    <citation type="submission" date="2023-02" db="EMBL/GenBank/DDBJ databases">
        <title>Devosia chondri sp. nov., isolated from the phycosphere of marine algae.</title>
        <authorList>
            <person name="Kim J.M."/>
            <person name="Lee J.K."/>
            <person name="Choi B.J."/>
            <person name="Bayburt H."/>
            <person name="Jeon C.O."/>
        </authorList>
    </citation>
    <scope>NUCLEOTIDE SEQUENCE [LARGE SCALE GENOMIC DNA]</scope>
    <source>
        <strain evidence="6 7">G2-5</strain>
    </source>
</reference>
<dbReference type="RefSeq" id="WP_282210965.1">
    <property type="nucleotide sequence ID" value="NZ_CP118247.1"/>
</dbReference>
<dbReference type="InterPro" id="IPR011057">
    <property type="entry name" value="Mss4-like_sf"/>
</dbReference>
<organism evidence="6 7">
    <name type="scientific">Devosia rhodophyticola</name>
    <dbReference type="NCBI Taxonomy" id="3026423"/>
    <lineage>
        <taxon>Bacteria</taxon>
        <taxon>Pseudomonadati</taxon>
        <taxon>Pseudomonadota</taxon>
        <taxon>Alphaproteobacteria</taxon>
        <taxon>Hyphomicrobiales</taxon>
        <taxon>Devosiaceae</taxon>
        <taxon>Devosia</taxon>
    </lineage>
</organism>
<feature type="domain" description="CENP-V/GFA" evidence="5">
    <location>
        <begin position="11"/>
        <end position="129"/>
    </location>
</feature>
<evidence type="ECO:0000256" key="2">
    <source>
        <dbReference type="ARBA" id="ARBA00022723"/>
    </source>
</evidence>
<dbReference type="Pfam" id="PF04828">
    <property type="entry name" value="GFA"/>
    <property type="match status" value="1"/>
</dbReference>
<dbReference type="Gene3D" id="3.90.1590.10">
    <property type="entry name" value="glutathione-dependent formaldehyde- activating enzyme (gfa)"/>
    <property type="match status" value="1"/>
</dbReference>
<dbReference type="EMBL" id="CP118247">
    <property type="protein sequence ID" value="WDR05446.1"/>
    <property type="molecule type" value="Genomic_DNA"/>
</dbReference>
<evidence type="ECO:0000256" key="1">
    <source>
        <dbReference type="ARBA" id="ARBA00005495"/>
    </source>
</evidence>
<evidence type="ECO:0000256" key="3">
    <source>
        <dbReference type="ARBA" id="ARBA00022833"/>
    </source>
</evidence>
<keyword evidence="3" id="KW-0862">Zinc</keyword>
<dbReference type="PANTHER" id="PTHR33337:SF40">
    <property type="entry name" value="CENP-V_GFA DOMAIN-CONTAINING PROTEIN-RELATED"/>
    <property type="match status" value="1"/>
</dbReference>
<comment type="similarity">
    <text evidence="1">Belongs to the Gfa family.</text>
</comment>
<name>A0ABY7YW36_9HYPH</name>
<gene>
    <name evidence="6" type="ORF">PSQ90_14340</name>
</gene>
<evidence type="ECO:0000313" key="7">
    <source>
        <dbReference type="Proteomes" id="UP001222118"/>
    </source>
</evidence>
<dbReference type="Proteomes" id="UP001222118">
    <property type="component" value="Chromosome"/>
</dbReference>
<evidence type="ECO:0000259" key="5">
    <source>
        <dbReference type="PROSITE" id="PS51891"/>
    </source>
</evidence>
<dbReference type="PROSITE" id="PS51891">
    <property type="entry name" value="CENP_V_GFA"/>
    <property type="match status" value="1"/>
</dbReference>
<keyword evidence="7" id="KW-1185">Reference proteome</keyword>
<evidence type="ECO:0000313" key="6">
    <source>
        <dbReference type="EMBL" id="WDR05446.1"/>
    </source>
</evidence>
<evidence type="ECO:0000256" key="4">
    <source>
        <dbReference type="ARBA" id="ARBA00023239"/>
    </source>
</evidence>
<keyword evidence="2" id="KW-0479">Metal-binding</keyword>
<dbReference type="InterPro" id="IPR006913">
    <property type="entry name" value="CENP-V/GFA"/>
</dbReference>
<keyword evidence="4" id="KW-0456">Lyase</keyword>
<dbReference type="PANTHER" id="PTHR33337">
    <property type="entry name" value="GFA DOMAIN-CONTAINING PROTEIN"/>
    <property type="match status" value="1"/>
</dbReference>
<protein>
    <submittedName>
        <fullName evidence="6">GFA family protein</fullName>
    </submittedName>
</protein>
<sequence length="148" mass="16063">MNIQEHPRLDLHATCACGAASLSLSGKILSMFVCSCQDCQRATGSGHACLAMVSKADVTISGFVKSYDATADSGATVARSFCPECGTPMFGKTSRSPDIMLLPVGLFTEDADWFSPNQLIFARSHHDWDFIAPEVEQYPTYPQRRPAP</sequence>